<keyword evidence="2 4" id="KW-0479">Metal-binding</keyword>
<dbReference type="PROSITE" id="PS01137">
    <property type="entry name" value="TATD_1"/>
    <property type="match status" value="1"/>
</dbReference>
<evidence type="ECO:0000256" key="3">
    <source>
        <dbReference type="ARBA" id="ARBA00022801"/>
    </source>
</evidence>
<dbReference type="InterPro" id="IPR018228">
    <property type="entry name" value="DNase_TatD-rel_CS"/>
</dbReference>
<feature type="binding site" evidence="4">
    <location>
        <position position="8"/>
    </location>
    <ligand>
        <name>a divalent metal cation</name>
        <dbReference type="ChEBI" id="CHEBI:60240"/>
        <label>1</label>
    </ligand>
</feature>
<evidence type="ECO:0000256" key="1">
    <source>
        <dbReference type="ARBA" id="ARBA00009275"/>
    </source>
</evidence>
<dbReference type="Pfam" id="PF01026">
    <property type="entry name" value="TatD_DNase"/>
    <property type="match status" value="1"/>
</dbReference>
<dbReference type="SUPFAM" id="SSF51556">
    <property type="entry name" value="Metallo-dependent hydrolases"/>
    <property type="match status" value="1"/>
</dbReference>
<dbReference type="GO" id="GO:0004536">
    <property type="term" value="F:DNA nuclease activity"/>
    <property type="evidence" value="ECO:0007669"/>
    <property type="project" value="InterPro"/>
</dbReference>
<dbReference type="GO" id="GO:0046872">
    <property type="term" value="F:metal ion binding"/>
    <property type="evidence" value="ECO:0007669"/>
    <property type="project" value="UniProtKB-KW"/>
</dbReference>
<proteinExistence type="inferred from homology"/>
<dbReference type="PIRSF" id="PIRSF005902">
    <property type="entry name" value="DNase_TatD"/>
    <property type="match status" value="1"/>
</dbReference>
<dbReference type="Gene3D" id="3.20.20.140">
    <property type="entry name" value="Metal-dependent hydrolases"/>
    <property type="match status" value="1"/>
</dbReference>
<dbReference type="InterPro" id="IPR032466">
    <property type="entry name" value="Metal_Hydrolase"/>
</dbReference>
<protein>
    <submittedName>
        <fullName evidence="5">Hydrolase TatD</fullName>
    </submittedName>
</protein>
<dbReference type="PANTHER" id="PTHR46124">
    <property type="entry name" value="D-AMINOACYL-TRNA DEACYLASE"/>
    <property type="match status" value="1"/>
</dbReference>
<dbReference type="AlphaFoldDB" id="A0A2G6JK49"/>
<evidence type="ECO:0000256" key="2">
    <source>
        <dbReference type="ARBA" id="ARBA00022723"/>
    </source>
</evidence>
<dbReference type="PROSITE" id="PS01091">
    <property type="entry name" value="TATD_3"/>
    <property type="match status" value="1"/>
</dbReference>
<dbReference type="NCBIfam" id="TIGR00010">
    <property type="entry name" value="YchF/TatD family DNA exonuclease"/>
    <property type="match status" value="1"/>
</dbReference>
<dbReference type="GO" id="GO:0016788">
    <property type="term" value="F:hydrolase activity, acting on ester bonds"/>
    <property type="evidence" value="ECO:0007669"/>
    <property type="project" value="InterPro"/>
</dbReference>
<feature type="binding site" evidence="4">
    <location>
        <position position="6"/>
    </location>
    <ligand>
        <name>a divalent metal cation</name>
        <dbReference type="ChEBI" id="CHEBI:60240"/>
        <label>1</label>
    </ligand>
</feature>
<dbReference type="STRING" id="207954.MED92_09738"/>
<comment type="similarity">
    <text evidence="1">Belongs to the metallo-dependent hydrolases superfamily. TatD-type hydrolase family.</text>
</comment>
<accession>A0A2G6JK49</accession>
<dbReference type="Proteomes" id="UP000243469">
    <property type="component" value="Unassembled WGS sequence"/>
</dbReference>
<dbReference type="PANTHER" id="PTHR46124:SF2">
    <property type="entry name" value="D-AMINOACYL-TRNA DEACYLASE"/>
    <property type="match status" value="1"/>
</dbReference>
<gene>
    <name evidence="5" type="ORF">CSA60_03895</name>
</gene>
<dbReference type="InterPro" id="IPR015991">
    <property type="entry name" value="TatD/YcfH-like"/>
</dbReference>
<feature type="binding site" evidence="4">
    <location>
        <position position="155"/>
    </location>
    <ligand>
        <name>a divalent metal cation</name>
        <dbReference type="ChEBI" id="CHEBI:60240"/>
        <label>2</label>
    </ligand>
</feature>
<evidence type="ECO:0000313" key="6">
    <source>
        <dbReference type="Proteomes" id="UP000243469"/>
    </source>
</evidence>
<organism evidence="5 6">
    <name type="scientific">Neptuniibacter caesariensis</name>
    <dbReference type="NCBI Taxonomy" id="207954"/>
    <lineage>
        <taxon>Bacteria</taxon>
        <taxon>Pseudomonadati</taxon>
        <taxon>Pseudomonadota</taxon>
        <taxon>Gammaproteobacteria</taxon>
        <taxon>Oceanospirillales</taxon>
        <taxon>Oceanospirillaceae</taxon>
        <taxon>Neptuniibacter</taxon>
    </lineage>
</organism>
<dbReference type="InterPro" id="IPR001130">
    <property type="entry name" value="TatD-like"/>
</dbReference>
<name>A0A2G6JK49_NEPCE</name>
<keyword evidence="3 5" id="KW-0378">Hydrolase</keyword>
<dbReference type="GO" id="GO:0005829">
    <property type="term" value="C:cytosol"/>
    <property type="evidence" value="ECO:0007669"/>
    <property type="project" value="TreeGrafter"/>
</dbReference>
<evidence type="ECO:0000313" key="5">
    <source>
        <dbReference type="EMBL" id="PIE23778.1"/>
    </source>
</evidence>
<reference evidence="5 6" key="1">
    <citation type="submission" date="2017-10" db="EMBL/GenBank/DDBJ databases">
        <title>Novel microbial diversity and functional potential in the marine mammal oral microbiome.</title>
        <authorList>
            <person name="Dudek N.K."/>
            <person name="Sun C.L."/>
            <person name="Burstein D."/>
            <person name="Kantor R.S."/>
            <person name="Aliaga Goltsman D.S."/>
            <person name="Bik E.M."/>
            <person name="Thomas B.C."/>
            <person name="Banfield J.F."/>
            <person name="Relman D.A."/>
        </authorList>
    </citation>
    <scope>NUCLEOTIDE SEQUENCE [LARGE SCALE GENOMIC DNA]</scope>
    <source>
        <strain evidence="5">DOLJORAL78_47_21</strain>
    </source>
</reference>
<dbReference type="CDD" id="cd01310">
    <property type="entry name" value="TatD_DNAse"/>
    <property type="match status" value="1"/>
</dbReference>
<feature type="binding site" evidence="4">
    <location>
        <position position="130"/>
    </location>
    <ligand>
        <name>a divalent metal cation</name>
        <dbReference type="ChEBI" id="CHEBI:60240"/>
        <label>2</label>
    </ligand>
</feature>
<sequence length="259" mass="29052">MFIDSHCHLDKLDLSPYENCFGSMLQAAHERQVESMLCVSISMSKFASMYELVSPYEHIYSSVGTHPLHAHEEQVTLEALVEEAAKPRVVAIGETGLDYYYQTDSKQVQQDSFKTHLIAAGQLGLPVIVHTRDARQDTLDMIQAYGSSESAGVLHCFTESWEMAQAALAMNYYISFSGIITFRNAQELRDVVKKVPLDRILIETDSPYLAPVPHRGKKNEPKYVVEVAQCIADLKGESIESVAQVTSDNFKRLFNKVNT</sequence>
<feature type="binding site" evidence="4">
    <location>
        <position position="94"/>
    </location>
    <ligand>
        <name>a divalent metal cation</name>
        <dbReference type="ChEBI" id="CHEBI:60240"/>
        <label>1</label>
    </ligand>
</feature>
<comment type="caution">
    <text evidence="5">The sequence shown here is derived from an EMBL/GenBank/DDBJ whole genome shotgun (WGS) entry which is preliminary data.</text>
</comment>
<feature type="binding site" evidence="4">
    <location>
        <position position="205"/>
    </location>
    <ligand>
        <name>a divalent metal cation</name>
        <dbReference type="ChEBI" id="CHEBI:60240"/>
        <label>1</label>
    </ligand>
</feature>
<dbReference type="EMBL" id="PDSH01000019">
    <property type="protein sequence ID" value="PIE23778.1"/>
    <property type="molecule type" value="Genomic_DNA"/>
</dbReference>
<dbReference type="FunFam" id="3.20.20.140:FF:000005">
    <property type="entry name" value="TatD family hydrolase"/>
    <property type="match status" value="1"/>
</dbReference>
<evidence type="ECO:0000256" key="4">
    <source>
        <dbReference type="PIRSR" id="PIRSR005902-1"/>
    </source>
</evidence>